<keyword evidence="2" id="KW-0732">Signal</keyword>
<evidence type="ECO:0000259" key="3">
    <source>
        <dbReference type="Pfam" id="PF13511"/>
    </source>
</evidence>
<accession>A0ABU9BIE1</accession>
<evidence type="ECO:0000313" key="4">
    <source>
        <dbReference type="EMBL" id="MEK8028667.1"/>
    </source>
</evidence>
<feature type="domain" description="DUF4124" evidence="3">
    <location>
        <begin position="36"/>
        <end position="81"/>
    </location>
</feature>
<feature type="signal peptide" evidence="2">
    <location>
        <begin position="1"/>
        <end position="43"/>
    </location>
</feature>
<evidence type="ECO:0000256" key="2">
    <source>
        <dbReference type="SAM" id="SignalP"/>
    </source>
</evidence>
<comment type="caution">
    <text evidence="4">The sequence shown here is derived from an EMBL/GenBank/DDBJ whole genome shotgun (WGS) entry which is preliminary data.</text>
</comment>
<feature type="region of interest" description="Disordered" evidence="1">
    <location>
        <begin position="226"/>
        <end position="264"/>
    </location>
</feature>
<proteinExistence type="predicted"/>
<keyword evidence="5" id="KW-1185">Reference proteome</keyword>
<gene>
    <name evidence="4" type="ORF">AACH11_22135</name>
</gene>
<name>A0ABU9BIE1_9BURK</name>
<dbReference type="Proteomes" id="UP001368500">
    <property type="component" value="Unassembled WGS sequence"/>
</dbReference>
<dbReference type="RefSeq" id="WP_341376454.1">
    <property type="nucleotide sequence ID" value="NZ_JBBUTF010000028.1"/>
</dbReference>
<evidence type="ECO:0000313" key="5">
    <source>
        <dbReference type="Proteomes" id="UP001368500"/>
    </source>
</evidence>
<feature type="chain" id="PRO_5046631215" evidence="2">
    <location>
        <begin position="44"/>
        <end position="264"/>
    </location>
</feature>
<dbReference type="EMBL" id="JBBUTF010000028">
    <property type="protein sequence ID" value="MEK8028667.1"/>
    <property type="molecule type" value="Genomic_DNA"/>
</dbReference>
<organism evidence="4 5">
    <name type="scientific">Pseudaquabacterium rugosum</name>
    <dbReference type="NCBI Taxonomy" id="2984194"/>
    <lineage>
        <taxon>Bacteria</taxon>
        <taxon>Pseudomonadati</taxon>
        <taxon>Pseudomonadota</taxon>
        <taxon>Betaproteobacteria</taxon>
        <taxon>Burkholderiales</taxon>
        <taxon>Sphaerotilaceae</taxon>
        <taxon>Pseudaquabacterium</taxon>
    </lineage>
</organism>
<dbReference type="InterPro" id="IPR025392">
    <property type="entry name" value="DUF4124"/>
</dbReference>
<sequence>MAVPPRIPEATAALRCRRPTWSAARITTTVILALGAAAAPALAATNGIYTCMDAQGRRLTSDRPIPACNAREQQQLNSDGSLRRVVPPTLTAEERAEQEARERRDALARAAKADAVRRDRNLLSRYPDEAAHDRARDAALDPVRQAMNQGEQRMRQLADERKPLLDESEFYKGRRLPAQLKFALEQNEAASEAQKISAASQRSELSRLNALYDIELAHLRKLWAGTEPGSLPAYDRRDGDAGSSQAGAGTKRVPTPPARGSSSR</sequence>
<protein>
    <submittedName>
        <fullName evidence="4">DUF4124 domain-containing protein</fullName>
    </submittedName>
</protein>
<dbReference type="Pfam" id="PF13511">
    <property type="entry name" value="DUF4124"/>
    <property type="match status" value="1"/>
</dbReference>
<reference evidence="4 5" key="1">
    <citation type="submission" date="2024-04" db="EMBL/GenBank/DDBJ databases">
        <title>Novel species of the genus Ideonella isolated from streams.</title>
        <authorList>
            <person name="Lu H."/>
        </authorList>
    </citation>
    <scope>NUCLEOTIDE SEQUENCE [LARGE SCALE GENOMIC DNA]</scope>
    <source>
        <strain evidence="4 5">BYS139W</strain>
    </source>
</reference>
<evidence type="ECO:0000256" key="1">
    <source>
        <dbReference type="SAM" id="MobiDB-lite"/>
    </source>
</evidence>